<evidence type="ECO:0000313" key="1">
    <source>
        <dbReference type="EMBL" id="PZR34334.1"/>
    </source>
</evidence>
<dbReference type="AlphaFoldDB" id="A0A2W5X1G8"/>
<dbReference type="Pfam" id="PF01263">
    <property type="entry name" value="Aldose_epim"/>
    <property type="match status" value="1"/>
</dbReference>
<dbReference type="InterPro" id="IPR014718">
    <property type="entry name" value="GH-type_carb-bd"/>
</dbReference>
<dbReference type="GO" id="GO:0030246">
    <property type="term" value="F:carbohydrate binding"/>
    <property type="evidence" value="ECO:0007669"/>
    <property type="project" value="InterPro"/>
</dbReference>
<comment type="caution">
    <text evidence="1">The sequence shown here is derived from an EMBL/GenBank/DDBJ whole genome shotgun (WGS) entry which is preliminary data.</text>
</comment>
<gene>
    <name evidence="1" type="ORF">DI526_10535</name>
</gene>
<dbReference type="InterPro" id="IPR008183">
    <property type="entry name" value="Aldose_1/G6P_1-epimerase"/>
</dbReference>
<evidence type="ECO:0000313" key="2">
    <source>
        <dbReference type="Proteomes" id="UP000249393"/>
    </source>
</evidence>
<sequence length="63" mass="6759">IPGHDGFDGGEIGAEGVAYARHAGLAFETQHLPDSPNQPNFPSTVLRPGRAFRSITILRFAVK</sequence>
<dbReference type="InterPro" id="IPR011013">
    <property type="entry name" value="Gal_mutarotase_sf_dom"/>
</dbReference>
<organism evidence="1 2">
    <name type="scientific">Caulobacter segnis</name>
    <dbReference type="NCBI Taxonomy" id="88688"/>
    <lineage>
        <taxon>Bacteria</taxon>
        <taxon>Pseudomonadati</taxon>
        <taxon>Pseudomonadota</taxon>
        <taxon>Alphaproteobacteria</taxon>
        <taxon>Caulobacterales</taxon>
        <taxon>Caulobacteraceae</taxon>
        <taxon>Caulobacter</taxon>
    </lineage>
</organism>
<feature type="non-terminal residue" evidence="1">
    <location>
        <position position="1"/>
    </location>
</feature>
<reference evidence="1 2" key="1">
    <citation type="submission" date="2017-08" db="EMBL/GenBank/DDBJ databases">
        <title>Infants hospitalized years apart are colonized by the same room-sourced microbial strains.</title>
        <authorList>
            <person name="Brooks B."/>
            <person name="Olm M.R."/>
            <person name="Firek B.A."/>
            <person name="Baker R."/>
            <person name="Thomas B.C."/>
            <person name="Morowitz M.J."/>
            <person name="Banfield J.F."/>
        </authorList>
    </citation>
    <scope>NUCLEOTIDE SEQUENCE [LARGE SCALE GENOMIC DNA]</scope>
    <source>
        <strain evidence="1">S2_003_000_R2_4</strain>
    </source>
</reference>
<accession>A0A2W5X1G8</accession>
<proteinExistence type="predicted"/>
<dbReference type="GO" id="GO:0005975">
    <property type="term" value="P:carbohydrate metabolic process"/>
    <property type="evidence" value="ECO:0007669"/>
    <property type="project" value="InterPro"/>
</dbReference>
<dbReference type="SUPFAM" id="SSF74650">
    <property type="entry name" value="Galactose mutarotase-like"/>
    <property type="match status" value="1"/>
</dbReference>
<dbReference type="GO" id="GO:0016853">
    <property type="term" value="F:isomerase activity"/>
    <property type="evidence" value="ECO:0007669"/>
    <property type="project" value="InterPro"/>
</dbReference>
<dbReference type="Proteomes" id="UP000249393">
    <property type="component" value="Unassembled WGS sequence"/>
</dbReference>
<name>A0A2W5X1G8_9CAUL</name>
<dbReference type="EMBL" id="QFQZ01000028">
    <property type="protein sequence ID" value="PZR34334.1"/>
    <property type="molecule type" value="Genomic_DNA"/>
</dbReference>
<protein>
    <submittedName>
        <fullName evidence="1">Galactose-1-epimerase</fullName>
    </submittedName>
</protein>
<dbReference type="Gene3D" id="2.70.98.10">
    <property type="match status" value="1"/>
</dbReference>